<protein>
    <submittedName>
        <fullName evidence="18">Iron complex outermembrane recepter protein</fullName>
    </submittedName>
</protein>
<evidence type="ECO:0000256" key="8">
    <source>
        <dbReference type="ARBA" id="ARBA00023004"/>
    </source>
</evidence>
<dbReference type="PANTHER" id="PTHR32552">
    <property type="entry name" value="FERRICHROME IRON RECEPTOR-RELATED"/>
    <property type="match status" value="1"/>
</dbReference>
<gene>
    <name evidence="18" type="ORF">SAMN06295916_0089</name>
</gene>
<dbReference type="PROSITE" id="PS52016">
    <property type="entry name" value="TONB_DEPENDENT_REC_3"/>
    <property type="match status" value="1"/>
</dbReference>
<dbReference type="InterPro" id="IPR036942">
    <property type="entry name" value="Beta-barrel_TonB_sf"/>
</dbReference>
<keyword evidence="9" id="KW-0406">Ion transport</keyword>
<keyword evidence="10" id="KW-0798">TonB box</keyword>
<evidence type="ECO:0000256" key="5">
    <source>
        <dbReference type="ARBA" id="ARBA00022496"/>
    </source>
</evidence>
<keyword evidence="11 14" id="KW-0472">Membrane</keyword>
<dbReference type="GO" id="GO:0015344">
    <property type="term" value="F:siderophore uptake transmembrane transporter activity"/>
    <property type="evidence" value="ECO:0007669"/>
    <property type="project" value="TreeGrafter"/>
</dbReference>
<dbReference type="PROSITE" id="PS01156">
    <property type="entry name" value="TONB_DEPENDENT_REC_2"/>
    <property type="match status" value="1"/>
</dbReference>
<feature type="short sequence motif" description="TonB C-terminal box" evidence="15">
    <location>
        <begin position="724"/>
        <end position="741"/>
    </location>
</feature>
<evidence type="ECO:0000256" key="15">
    <source>
        <dbReference type="PROSITE-ProRule" id="PRU10144"/>
    </source>
</evidence>
<dbReference type="Pfam" id="PF07715">
    <property type="entry name" value="Plug"/>
    <property type="match status" value="1"/>
</dbReference>
<comment type="subcellular location">
    <subcellularLocation>
        <location evidence="1 14">Cell outer membrane</location>
        <topology evidence="1 14">Multi-pass membrane protein</topology>
    </subcellularLocation>
</comment>
<dbReference type="RefSeq" id="WP_088811961.1">
    <property type="nucleotide sequence ID" value="NZ_FYEX01000001.1"/>
</dbReference>
<evidence type="ECO:0000256" key="12">
    <source>
        <dbReference type="ARBA" id="ARBA00023170"/>
    </source>
</evidence>
<evidence type="ECO:0000259" key="17">
    <source>
        <dbReference type="Pfam" id="PF07715"/>
    </source>
</evidence>
<evidence type="ECO:0000256" key="13">
    <source>
        <dbReference type="ARBA" id="ARBA00023237"/>
    </source>
</evidence>
<evidence type="ECO:0000256" key="16">
    <source>
        <dbReference type="SAM" id="SignalP"/>
    </source>
</evidence>
<dbReference type="CDD" id="cd01347">
    <property type="entry name" value="ligand_gated_channel"/>
    <property type="match status" value="1"/>
</dbReference>
<dbReference type="NCBIfam" id="TIGR01783">
    <property type="entry name" value="TonB-siderophor"/>
    <property type="match status" value="1"/>
</dbReference>
<evidence type="ECO:0000256" key="7">
    <source>
        <dbReference type="ARBA" id="ARBA00022729"/>
    </source>
</evidence>
<evidence type="ECO:0000256" key="6">
    <source>
        <dbReference type="ARBA" id="ARBA00022692"/>
    </source>
</evidence>
<dbReference type="AlphaFoldDB" id="A0A212T112"/>
<name>A0A212T112_9BURK</name>
<organism evidence="18 19">
    <name type="scientific">Polynucleobacter victoriensis</name>
    <dbReference type="NCBI Taxonomy" id="2049319"/>
    <lineage>
        <taxon>Bacteria</taxon>
        <taxon>Pseudomonadati</taxon>
        <taxon>Pseudomonadota</taxon>
        <taxon>Betaproteobacteria</taxon>
        <taxon>Burkholderiales</taxon>
        <taxon>Burkholderiaceae</taxon>
        <taxon>Polynucleobacter</taxon>
    </lineage>
</organism>
<evidence type="ECO:0000256" key="14">
    <source>
        <dbReference type="PROSITE-ProRule" id="PRU01360"/>
    </source>
</evidence>
<keyword evidence="6 14" id="KW-0812">Transmembrane</keyword>
<dbReference type="GO" id="GO:0015891">
    <property type="term" value="P:siderophore transport"/>
    <property type="evidence" value="ECO:0007669"/>
    <property type="project" value="InterPro"/>
</dbReference>
<dbReference type="Gene3D" id="2.170.130.10">
    <property type="entry name" value="TonB-dependent receptor, plug domain"/>
    <property type="match status" value="1"/>
</dbReference>
<dbReference type="InterPro" id="IPR037066">
    <property type="entry name" value="Plug_dom_sf"/>
</dbReference>
<dbReference type="InterPro" id="IPR010917">
    <property type="entry name" value="TonB_rcpt_CS"/>
</dbReference>
<keyword evidence="19" id="KW-1185">Reference proteome</keyword>
<dbReference type="SUPFAM" id="SSF56935">
    <property type="entry name" value="Porins"/>
    <property type="match status" value="1"/>
</dbReference>
<evidence type="ECO:0000256" key="9">
    <source>
        <dbReference type="ARBA" id="ARBA00023065"/>
    </source>
</evidence>
<keyword evidence="12" id="KW-0675">Receptor</keyword>
<feature type="chain" id="PRO_5013301687" evidence="16">
    <location>
        <begin position="26"/>
        <end position="741"/>
    </location>
</feature>
<dbReference type="GO" id="GO:0009279">
    <property type="term" value="C:cell outer membrane"/>
    <property type="evidence" value="ECO:0007669"/>
    <property type="project" value="UniProtKB-SubCell"/>
</dbReference>
<sequence length="741" mass="82717">MAYMPKLNHIAGACALLFVINHAIAQSETQLSPVVVTDSNQEALNTRNIQWGFGQGNWQDKTQSISTITREQIDAQIAQRASDVITNDASVGRNYTPVGYYESFSVRGFPLDPATAYKINGMAMASEANIALENKERVEVIKGISALEAGILSPGGLINYVTKRANQDVNSFSLGYGEKGSFSQAIDIGRKQTTDNPIGYRINLAHEDFKPYVAAATGYRNFASLAIDISPSARSKWETDIDYQKRSQYSVPGYQLLGVNGIPPIDPYKHLTAEQTWQKPVVTEQINFGTKFTQELESGWKATGGYQISRIKTDDNLAFPWSSPTNYYDAAEWKYPVNSNKFNSNGEFIIYDYRSLNETRQNQELKFELSGKSTYSQIIHDLTFGSSIQYRKVSQPNWINNCAQLIDYCDNTAAHPGRGITPGSIYGTSNIYTTSTSAPIDFYQYKNNQRSIYFQDNISSLENFKGYKLHIGSRIVDISENWVNGYAVKSGKSEETKFLPSLGISYQGFKGSTQYISYSKGLELGGQAPIIATNYADPMKIKETHQYEIGNKVLFQNNLQLAIAVFRIDKPYEYTTVLGNYYDAYVQSGKQIHTGLEANLSGPITQRTSINASATLIDTKIEGSGGPHDGKHSTNVPTFSSNLFAIYRVPGYERLSLNGTWRYVGSKYVTRENDAKIPAYHRFDLGATQAYKNSYGLTTIRVGIENLLNKRYWSDAPEFMGDSYLIPGAPRIFRATAKLDF</sequence>
<feature type="domain" description="TonB-dependent receptor plug" evidence="17">
    <location>
        <begin position="59"/>
        <end position="156"/>
    </location>
</feature>
<dbReference type="Proteomes" id="UP000197215">
    <property type="component" value="Unassembled WGS sequence"/>
</dbReference>
<evidence type="ECO:0000256" key="4">
    <source>
        <dbReference type="ARBA" id="ARBA00022452"/>
    </source>
</evidence>
<evidence type="ECO:0000313" key="19">
    <source>
        <dbReference type="Proteomes" id="UP000197215"/>
    </source>
</evidence>
<evidence type="ECO:0000256" key="1">
    <source>
        <dbReference type="ARBA" id="ARBA00004571"/>
    </source>
</evidence>
<evidence type="ECO:0000313" key="18">
    <source>
        <dbReference type="EMBL" id="SNC59556.1"/>
    </source>
</evidence>
<comment type="similarity">
    <text evidence="2 14">Belongs to the TonB-dependent receptor family.</text>
</comment>
<dbReference type="InterPro" id="IPR012910">
    <property type="entry name" value="Plug_dom"/>
</dbReference>
<dbReference type="InterPro" id="IPR039426">
    <property type="entry name" value="TonB-dep_rcpt-like"/>
</dbReference>
<keyword evidence="13 14" id="KW-0998">Cell outer membrane</keyword>
<dbReference type="Gene3D" id="2.40.170.20">
    <property type="entry name" value="TonB-dependent receptor, beta-barrel domain"/>
    <property type="match status" value="1"/>
</dbReference>
<keyword evidence="5" id="KW-0410">Iron transport</keyword>
<proteinExistence type="inferred from homology"/>
<evidence type="ECO:0000256" key="2">
    <source>
        <dbReference type="ARBA" id="ARBA00009810"/>
    </source>
</evidence>
<keyword evidence="4 14" id="KW-1134">Transmembrane beta strand</keyword>
<keyword evidence="7 16" id="KW-0732">Signal</keyword>
<evidence type="ECO:0000256" key="11">
    <source>
        <dbReference type="ARBA" id="ARBA00023136"/>
    </source>
</evidence>
<feature type="signal peptide" evidence="16">
    <location>
        <begin position="1"/>
        <end position="25"/>
    </location>
</feature>
<reference evidence="18 19" key="1">
    <citation type="submission" date="2017-06" db="EMBL/GenBank/DDBJ databases">
        <authorList>
            <person name="Kim H.J."/>
            <person name="Triplett B.A."/>
        </authorList>
    </citation>
    <scope>NUCLEOTIDE SEQUENCE [LARGE SCALE GENOMIC DNA]</scope>
    <source>
        <strain evidence="18 19">MWH-VicM1</strain>
    </source>
</reference>
<keyword evidence="8" id="KW-0408">Iron</keyword>
<dbReference type="InterPro" id="IPR010105">
    <property type="entry name" value="TonB_sidphr_rcpt"/>
</dbReference>
<accession>A0A212T112</accession>
<dbReference type="GO" id="GO:0038023">
    <property type="term" value="F:signaling receptor activity"/>
    <property type="evidence" value="ECO:0007669"/>
    <property type="project" value="InterPro"/>
</dbReference>
<dbReference type="OrthoDB" id="8732650at2"/>
<evidence type="ECO:0000256" key="3">
    <source>
        <dbReference type="ARBA" id="ARBA00022448"/>
    </source>
</evidence>
<dbReference type="PANTHER" id="PTHR32552:SF83">
    <property type="entry name" value="BLR3904 PROTEIN"/>
    <property type="match status" value="1"/>
</dbReference>
<keyword evidence="3 14" id="KW-0813">Transport</keyword>
<evidence type="ECO:0000256" key="10">
    <source>
        <dbReference type="ARBA" id="ARBA00023077"/>
    </source>
</evidence>
<dbReference type="EMBL" id="FYEX01000001">
    <property type="protein sequence ID" value="SNC59556.1"/>
    <property type="molecule type" value="Genomic_DNA"/>
</dbReference>